<dbReference type="KEGG" id="ttn:TTX_0246"/>
<keyword evidence="2" id="KW-1185">Reference proteome</keyword>
<dbReference type="HOGENOM" id="CLU_2299496_0_0_2"/>
<sequence>MNNIEQKKKGMRVIKIEGGRIVASEGFLEALRKLRFTVVEGRGVEIKVGGSLVTNYSTYYYNKGDIVVRTTDRGSGDILIQIDDIKKGNKTERTPVGDLV</sequence>
<proteinExistence type="predicted"/>
<reference evidence="1 2" key="1">
    <citation type="journal article" date="2011" name="PLoS ONE">
        <title>The complete genome sequence of Thermoproteus tenax: a physiologically versatile member of the Crenarchaeota.</title>
        <authorList>
            <person name="Siebers B."/>
            <person name="Zaparty M."/>
            <person name="Raddatz G."/>
            <person name="Tjaden B."/>
            <person name="Albers S.V."/>
            <person name="Bell S.D."/>
            <person name="Blombach F."/>
            <person name="Kletzin A."/>
            <person name="Kyrpides N."/>
            <person name="Lanz C."/>
            <person name="Plagens A."/>
            <person name="Rampp M."/>
            <person name="Rosinus A."/>
            <person name="von Jan M."/>
            <person name="Makarova K.S."/>
            <person name="Klenk H.P."/>
            <person name="Schuster S.C."/>
            <person name="Hensel R."/>
        </authorList>
    </citation>
    <scope>NUCLEOTIDE SEQUENCE [LARGE SCALE GENOMIC DNA]</scope>
    <source>
        <strain evidence="2">ATCC 35583 / DSM 2078 / JCM 9277 / NBRC 100435 / Kra 1</strain>
    </source>
</reference>
<organism evidence="1 2">
    <name type="scientific">Thermoproteus tenax (strain ATCC 35583 / DSM 2078 / JCM 9277 / NBRC 100435 / Kra 1)</name>
    <dbReference type="NCBI Taxonomy" id="768679"/>
    <lineage>
        <taxon>Archaea</taxon>
        <taxon>Thermoproteota</taxon>
        <taxon>Thermoprotei</taxon>
        <taxon>Thermoproteales</taxon>
        <taxon>Thermoproteaceae</taxon>
        <taxon>Thermoproteus</taxon>
    </lineage>
</organism>
<dbReference type="PATRIC" id="fig|768679.9.peg.259"/>
<evidence type="ECO:0000313" key="2">
    <source>
        <dbReference type="Proteomes" id="UP000002654"/>
    </source>
</evidence>
<accession>G4RMX8</accession>
<dbReference type="Proteomes" id="UP000002654">
    <property type="component" value="Chromosome"/>
</dbReference>
<dbReference type="STRING" id="768679.TTX_0246"/>
<dbReference type="EMBL" id="FN869859">
    <property type="protein sequence ID" value="CCC80922.1"/>
    <property type="molecule type" value="Genomic_DNA"/>
</dbReference>
<evidence type="ECO:0000313" key="1">
    <source>
        <dbReference type="EMBL" id="CCC80922.1"/>
    </source>
</evidence>
<dbReference type="PaxDb" id="768679-TTX_0246"/>
<dbReference type="AlphaFoldDB" id="G4RMX8"/>
<name>G4RMX8_THETK</name>
<gene>
    <name evidence="1" type="ordered locus">TTX_0246</name>
</gene>
<protein>
    <submittedName>
        <fullName evidence="1">Uncharacterized protein</fullName>
    </submittedName>
</protein>